<comment type="similarity">
    <text evidence="1">Belongs to the phosphoglycerate mutase family. BPG-dependent PGAM subfamily.</text>
</comment>
<dbReference type="SUPFAM" id="SSF53254">
    <property type="entry name" value="Phosphoglycerate mutase-like"/>
    <property type="match status" value="1"/>
</dbReference>
<evidence type="ECO:0000256" key="1">
    <source>
        <dbReference type="ARBA" id="ARBA00006717"/>
    </source>
</evidence>
<dbReference type="Pfam" id="PF00300">
    <property type="entry name" value="His_Phos_1"/>
    <property type="match status" value="1"/>
</dbReference>
<dbReference type="AlphaFoldDB" id="A0A2M7TIC3"/>
<evidence type="ECO:0000256" key="3">
    <source>
        <dbReference type="ARBA" id="ARBA00023152"/>
    </source>
</evidence>
<dbReference type="EMBL" id="PFNL01000112">
    <property type="protein sequence ID" value="PIZ46101.1"/>
    <property type="molecule type" value="Genomic_DNA"/>
</dbReference>
<accession>A0A2M7TIC3</accession>
<organism evidence="8 9">
    <name type="scientific">candidate division WWE3 bacterium CG_4_10_14_0_2_um_filter_41_14</name>
    <dbReference type="NCBI Taxonomy" id="1975072"/>
    <lineage>
        <taxon>Bacteria</taxon>
        <taxon>Katanobacteria</taxon>
    </lineage>
</organism>
<dbReference type="PANTHER" id="PTHR11931">
    <property type="entry name" value="PHOSPHOGLYCERATE MUTASE"/>
    <property type="match status" value="1"/>
</dbReference>
<dbReference type="Proteomes" id="UP000228920">
    <property type="component" value="Unassembled WGS sequence"/>
</dbReference>
<keyword evidence="4" id="KW-0413">Isomerase</keyword>
<feature type="active site" description="Proton donor/acceptor" evidence="5">
    <location>
        <position position="117"/>
    </location>
</feature>
<gene>
    <name evidence="8" type="ORF">COY32_04055</name>
</gene>
<reference evidence="9" key="1">
    <citation type="submission" date="2017-09" db="EMBL/GenBank/DDBJ databases">
        <title>Depth-based differentiation of microbial function through sediment-hosted aquifers and enrichment of novel symbionts in the deep terrestrial subsurface.</title>
        <authorList>
            <person name="Probst A.J."/>
            <person name="Ladd B."/>
            <person name="Jarett J.K."/>
            <person name="Geller-Mcgrath D.E."/>
            <person name="Sieber C.M.K."/>
            <person name="Emerson J.B."/>
            <person name="Anantharaman K."/>
            <person name="Thomas B.C."/>
            <person name="Malmstrom R."/>
            <person name="Stieglmeier M."/>
            <person name="Klingl A."/>
            <person name="Woyke T."/>
            <person name="Ryan C.M."/>
            <person name="Banfield J.F."/>
        </authorList>
    </citation>
    <scope>NUCLEOTIDE SEQUENCE [LARGE SCALE GENOMIC DNA]</scope>
</reference>
<feature type="binding site" evidence="6">
    <location>
        <begin position="143"/>
        <end position="144"/>
    </location>
    <ligand>
        <name>substrate</name>
    </ligand>
</feature>
<evidence type="ECO:0000256" key="5">
    <source>
        <dbReference type="PIRSR" id="PIRSR613078-1"/>
    </source>
</evidence>
<dbReference type="CDD" id="cd07067">
    <property type="entry name" value="HP_PGM_like"/>
    <property type="match status" value="1"/>
</dbReference>
<evidence type="ECO:0000256" key="4">
    <source>
        <dbReference type="ARBA" id="ARBA00023235"/>
    </source>
</evidence>
<dbReference type="InterPro" id="IPR001345">
    <property type="entry name" value="PG/BPGM_mutase_AS"/>
</dbReference>
<dbReference type="EC" id="5.4.2.11" evidence="2"/>
<evidence type="ECO:0000256" key="7">
    <source>
        <dbReference type="PIRSR" id="PIRSR613078-3"/>
    </source>
</evidence>
<dbReference type="PROSITE" id="PS00175">
    <property type="entry name" value="PG_MUTASE"/>
    <property type="match status" value="1"/>
</dbReference>
<dbReference type="InterPro" id="IPR013078">
    <property type="entry name" value="His_Pase_superF_clade-1"/>
</dbReference>
<name>A0A2M7TIC3_UNCKA</name>
<dbReference type="InterPro" id="IPR029033">
    <property type="entry name" value="His_PPase_superfam"/>
</dbReference>
<dbReference type="Gene3D" id="3.40.50.1240">
    <property type="entry name" value="Phosphoglycerate mutase-like"/>
    <property type="match status" value="1"/>
</dbReference>
<evidence type="ECO:0000313" key="9">
    <source>
        <dbReference type="Proteomes" id="UP000228920"/>
    </source>
</evidence>
<feature type="binding site" evidence="6">
    <location>
        <begin position="117"/>
        <end position="120"/>
    </location>
    <ligand>
        <name>substrate</name>
    </ligand>
</feature>
<sequence>MNDVLWEKIKRASEESIAHPGINSKPLPKNESVHDPEIYLFRHGQTHDNINRIFSGWRDSELTDEGIMQVTELAEKLKDKHIDLCITSPLTRSKDTAHIALQFHPDVVFEEDERILERNYGELTGHSKEKALEEDPDLTARYRRSYDFPPPKGESIKMVEERVFPFCTELIERIKHNNINVAISAHSNSMRAIRRYFEKLSIVEEITLENPLGCDYSQYVVHNQNNTEAAPYFTRKDLDDLIVPNESLFEALDD</sequence>
<evidence type="ECO:0000256" key="2">
    <source>
        <dbReference type="ARBA" id="ARBA00012028"/>
    </source>
</evidence>
<comment type="caution">
    <text evidence="8">The sequence shown here is derived from an EMBL/GenBank/DDBJ whole genome shotgun (WGS) entry which is preliminary data.</text>
</comment>
<feature type="site" description="Transition state stabilizer" evidence="7">
    <location>
        <position position="186"/>
    </location>
</feature>
<dbReference type="SMART" id="SM00855">
    <property type="entry name" value="PGAM"/>
    <property type="match status" value="1"/>
</dbReference>
<feature type="binding site" evidence="6">
    <location>
        <position position="128"/>
    </location>
    <ligand>
        <name>substrate</name>
    </ligand>
</feature>
<dbReference type="GO" id="GO:0004619">
    <property type="term" value="F:phosphoglycerate mutase activity"/>
    <property type="evidence" value="ECO:0007669"/>
    <property type="project" value="UniProtKB-EC"/>
</dbReference>
<protein>
    <recommendedName>
        <fullName evidence="2">phosphoglycerate mutase (2,3-diphosphoglycerate-dependent)</fullName>
        <ecNumber evidence="2">5.4.2.11</ecNumber>
    </recommendedName>
</protein>
<feature type="binding site" evidence="6">
    <location>
        <begin position="42"/>
        <end position="49"/>
    </location>
    <ligand>
        <name>substrate</name>
    </ligand>
</feature>
<evidence type="ECO:0000256" key="6">
    <source>
        <dbReference type="PIRSR" id="PIRSR613078-2"/>
    </source>
</evidence>
<dbReference type="InterPro" id="IPR005952">
    <property type="entry name" value="Phosphogly_mut1"/>
</dbReference>
<feature type="active site" description="Tele-phosphohistidine intermediate" evidence="5">
    <location>
        <position position="43"/>
    </location>
</feature>
<proteinExistence type="inferred from homology"/>
<evidence type="ECO:0000313" key="8">
    <source>
        <dbReference type="EMBL" id="PIZ46101.1"/>
    </source>
</evidence>
<dbReference type="GO" id="GO:0006096">
    <property type="term" value="P:glycolytic process"/>
    <property type="evidence" value="ECO:0007669"/>
    <property type="project" value="UniProtKB-KW"/>
</dbReference>
<keyword evidence="3" id="KW-0324">Glycolysis</keyword>
<feature type="binding site" evidence="6">
    <location>
        <position position="92"/>
    </location>
    <ligand>
        <name>substrate</name>
    </ligand>
</feature>